<reference evidence="11" key="2">
    <citation type="submission" date="2025-05" db="UniProtKB">
        <authorList>
            <consortium name="Ensembl"/>
        </authorList>
    </citation>
    <scope>IDENTIFICATION</scope>
</reference>
<dbReference type="OMA" id="FRILHPH"/>
<evidence type="ECO:0000256" key="1">
    <source>
        <dbReference type="ARBA" id="ARBA00004141"/>
    </source>
</evidence>
<keyword evidence="7" id="KW-0807">Transducer</keyword>
<sequence>MMNMNMMNNTTTATTAMTTTACVDAEGLVSSALAPMLILDLTLGLPGNVFALWILGFKAPWKPANIYLLNLALADVLLLIGLPFHIDSLVRGGWIFHDSFCRINLFMLSVNQSASIAFMTVLVVDRFFRIVRPHHSVCNLSIKCIVMISSGVWAAVVALRLPLLVTPLLRNSSGNFSTSRCYSIYAWAESGTGMKVHNSLYMLEFLLAFMLVLVCSARIFYHLRDNAQLRRHRRVKRSFKLLLTVVIMFAFCFLPSYITGLLASLLLDGSSCSSFVLVGKLFSVSLGLVYLNSALDPILCCLSSACFRDFFKGASNKTGLTNFRLSVKETRSPRRN</sequence>
<dbReference type="SUPFAM" id="SSF81321">
    <property type="entry name" value="Family A G protein-coupled receptor-like"/>
    <property type="match status" value="1"/>
</dbReference>
<dbReference type="Pfam" id="PF00001">
    <property type="entry name" value="7tm_1"/>
    <property type="match status" value="1"/>
</dbReference>
<evidence type="ECO:0000256" key="5">
    <source>
        <dbReference type="ARBA" id="ARBA00023136"/>
    </source>
</evidence>
<dbReference type="Proteomes" id="UP000752171">
    <property type="component" value="Unassembled WGS sequence"/>
</dbReference>
<evidence type="ECO:0000313" key="12">
    <source>
        <dbReference type="Proteomes" id="UP000694621"/>
    </source>
</evidence>
<evidence type="ECO:0000256" key="8">
    <source>
        <dbReference type="SAM" id="Phobius"/>
    </source>
</evidence>
<evidence type="ECO:0000256" key="6">
    <source>
        <dbReference type="ARBA" id="ARBA00023170"/>
    </source>
</evidence>
<dbReference type="InterPro" id="IPR017452">
    <property type="entry name" value="GPCR_Rhodpsn_7TM"/>
</dbReference>
<dbReference type="Proteomes" id="UP000694621">
    <property type="component" value="Unplaced"/>
</dbReference>
<dbReference type="OrthoDB" id="10055255at2759"/>
<dbReference type="PRINTS" id="PR00237">
    <property type="entry name" value="GPCRRHODOPSN"/>
</dbReference>
<evidence type="ECO:0000313" key="13">
    <source>
        <dbReference type="Proteomes" id="UP000752171"/>
    </source>
</evidence>
<evidence type="ECO:0000313" key="11">
    <source>
        <dbReference type="Ensembl" id="ENSAMXP00005001159.1"/>
    </source>
</evidence>
<reference evidence="10 13" key="1">
    <citation type="submission" date="2021-07" db="EMBL/GenBank/DDBJ databases">
        <authorList>
            <person name="Imarazene B."/>
            <person name="Zahm M."/>
            <person name="Klopp C."/>
            <person name="Cabau C."/>
            <person name="Beille S."/>
            <person name="Jouanno E."/>
            <person name="Castinel A."/>
            <person name="Lluch J."/>
            <person name="Gil L."/>
            <person name="Kuchtly C."/>
            <person name="Lopez Roques C."/>
            <person name="Donnadieu C."/>
            <person name="Parrinello H."/>
            <person name="Journot L."/>
            <person name="Du K."/>
            <person name="Schartl M."/>
            <person name="Retaux S."/>
            <person name="Guiguen Y."/>
        </authorList>
    </citation>
    <scope>NUCLEOTIDE SEQUENCE [LARGE SCALE GENOMIC DNA]</scope>
    <source>
        <strain evidence="10">Pach_M1</strain>
        <tissue evidence="10">Testis</tissue>
    </source>
</reference>
<organism evidence="11 12">
    <name type="scientific">Astyanax mexicanus</name>
    <name type="common">Blind cave fish</name>
    <name type="synonym">Astyanax fasciatus mexicanus</name>
    <dbReference type="NCBI Taxonomy" id="7994"/>
    <lineage>
        <taxon>Eukaryota</taxon>
        <taxon>Metazoa</taxon>
        <taxon>Chordata</taxon>
        <taxon>Craniata</taxon>
        <taxon>Vertebrata</taxon>
        <taxon>Euteleostomi</taxon>
        <taxon>Actinopterygii</taxon>
        <taxon>Neopterygii</taxon>
        <taxon>Teleostei</taxon>
        <taxon>Ostariophysi</taxon>
        <taxon>Characiformes</taxon>
        <taxon>Characoidei</taxon>
        <taxon>Acestrorhamphidae</taxon>
        <taxon>Acestrorhamphinae</taxon>
        <taxon>Astyanax</taxon>
    </lineage>
</organism>
<evidence type="ECO:0000256" key="3">
    <source>
        <dbReference type="ARBA" id="ARBA00022989"/>
    </source>
</evidence>
<dbReference type="Ensembl" id="ENSAMXT00005001305.1">
    <property type="protein sequence ID" value="ENSAMXP00005001159.1"/>
    <property type="gene ID" value="ENSAMXG00005000716.1"/>
</dbReference>
<dbReference type="PANTHER" id="PTHR46048:SF10">
    <property type="entry name" value="HYDROXYCARBOXYLIC ACID RECEPTOR 1-4-RELATED"/>
    <property type="match status" value="1"/>
</dbReference>
<proteinExistence type="predicted"/>
<dbReference type="GO" id="GO:0004930">
    <property type="term" value="F:G protein-coupled receptor activity"/>
    <property type="evidence" value="ECO:0007669"/>
    <property type="project" value="UniProtKB-KW"/>
</dbReference>
<keyword evidence="4" id="KW-0297">G-protein coupled receptor</keyword>
<dbReference type="InterPro" id="IPR000276">
    <property type="entry name" value="GPCR_Rhodpsn"/>
</dbReference>
<feature type="transmembrane region" description="Helical" evidence="8">
    <location>
        <begin position="35"/>
        <end position="55"/>
    </location>
</feature>
<feature type="transmembrane region" description="Helical" evidence="8">
    <location>
        <begin position="200"/>
        <end position="221"/>
    </location>
</feature>
<evidence type="ECO:0000259" key="9">
    <source>
        <dbReference type="PROSITE" id="PS50262"/>
    </source>
</evidence>
<dbReference type="InterPro" id="IPR051893">
    <property type="entry name" value="HCARs"/>
</dbReference>
<dbReference type="Gene3D" id="1.20.1070.10">
    <property type="entry name" value="Rhodopsin 7-helix transmembrane proteins"/>
    <property type="match status" value="1"/>
</dbReference>
<feature type="domain" description="G-protein coupled receptors family 1 profile" evidence="9">
    <location>
        <begin position="47"/>
        <end position="300"/>
    </location>
</feature>
<protein>
    <submittedName>
        <fullName evidence="10 11">Hydroxycarboxylic acid receptor 2</fullName>
    </submittedName>
</protein>
<keyword evidence="5 8" id="KW-0472">Membrane</keyword>
<dbReference type="PANTHER" id="PTHR46048">
    <property type="entry name" value="HYDROXYCARBOXYLIC ACID RECEPTOR 2"/>
    <property type="match status" value="1"/>
</dbReference>
<dbReference type="PROSITE" id="PS50262">
    <property type="entry name" value="G_PROTEIN_RECEP_F1_2"/>
    <property type="match status" value="1"/>
</dbReference>
<feature type="transmembrane region" description="Helical" evidence="8">
    <location>
        <begin position="67"/>
        <end position="86"/>
    </location>
</feature>
<dbReference type="AlphaFoldDB" id="A0A8B9GPR5"/>
<evidence type="ECO:0000313" key="10">
    <source>
        <dbReference type="EMBL" id="KAG9268013.1"/>
    </source>
</evidence>
<comment type="subcellular location">
    <subcellularLocation>
        <location evidence="1">Membrane</location>
        <topology evidence="1">Multi-pass membrane protein</topology>
    </subcellularLocation>
</comment>
<evidence type="ECO:0000256" key="7">
    <source>
        <dbReference type="ARBA" id="ARBA00023224"/>
    </source>
</evidence>
<accession>A0A8B9GPR5</accession>
<feature type="transmembrane region" description="Helical" evidence="8">
    <location>
        <begin position="106"/>
        <end position="128"/>
    </location>
</feature>
<dbReference type="EMBL" id="JAICCE010000015">
    <property type="protein sequence ID" value="KAG9268013.1"/>
    <property type="molecule type" value="Genomic_DNA"/>
</dbReference>
<name>A0A8B9GPR5_ASTMX</name>
<dbReference type="GO" id="GO:0005886">
    <property type="term" value="C:plasma membrane"/>
    <property type="evidence" value="ECO:0007669"/>
    <property type="project" value="TreeGrafter"/>
</dbReference>
<keyword evidence="3 8" id="KW-1133">Transmembrane helix</keyword>
<evidence type="ECO:0000256" key="4">
    <source>
        <dbReference type="ARBA" id="ARBA00023040"/>
    </source>
</evidence>
<feature type="transmembrane region" description="Helical" evidence="8">
    <location>
        <begin position="140"/>
        <end position="161"/>
    </location>
</feature>
<keyword evidence="6 10" id="KW-0675">Receptor</keyword>
<feature type="transmembrane region" description="Helical" evidence="8">
    <location>
        <begin position="241"/>
        <end position="267"/>
    </location>
</feature>
<keyword evidence="2 8" id="KW-0812">Transmembrane</keyword>
<gene>
    <name evidence="10" type="primary">HCAR2</name>
    <name evidence="10" type="ORF">AMEX_G18897</name>
</gene>
<evidence type="ECO:0000256" key="2">
    <source>
        <dbReference type="ARBA" id="ARBA00022692"/>
    </source>
</evidence>